<feature type="domain" description="Chitin-binding type-2" evidence="3">
    <location>
        <begin position="778"/>
        <end position="836"/>
    </location>
</feature>
<dbReference type="InterPro" id="IPR002557">
    <property type="entry name" value="Chitin-bd_dom"/>
</dbReference>
<sequence length="887" mass="100291">MRTFSGLIGLLCILQVSNTKDFKPSPIDHIASKRENQKSHQNLQQHHVINHQNASGLVNASLVNCTTTVNPSLDVSKIDNLVNNTQQILVVEAQSSHRSAVQAPYTPPVYIPKSHRGNFRLFPMIRILPTPSGNSYLPIHSVPIVYLNNNKITQDLKALKEQQSLLARNDDALSRNLTPPNVDTKGIPRKLAAFLNKHGSALQGPPLNQKTSTLQKRMDSIHRSGVPAPVAQNISQMTGPSIDKKVRHVDSSEVNEFIIQDVAESTYFPPEISLPSNGDKKSHFSSISAIPLLRNSELLKPIPTHELPPDLDPSRSIFEKVDRDTTNNRNSYRIYIPGYSPSPNTFGYLPLNQNPMTGIEQKRIPGYVPPKQGTVMLSKNSGGNRRDQSFEISNVKSPRFTHKAKANINSHIPGYVPPEKASNYNKPGSDMRNNQYSGAPTYRLITTPKGHLRQGGKHPTHSFELGKEPSALSGHLYHPTTDVSQSDEEPMFIYDGPINSFGKFEQIYEPPFLELGVTKHSHEIPNHTPVIHQQDFKPSQHHGNLGQSFKNVAPSRKHSNIPGQKFGPSLHTKHSYEVKTTGAFSRENLEPNIFSSQERRGQWIQPKTPNREYGVFQGGKKTSNFNIPKQTYELPNKEYNFPAFKAITPTHFFKSSRENNNPNLNFEDLQLKDEFLSHDNGHEDDEESLFRHQDSSDVSFEEPILLHSDEIPEKTAQEYGTGKEQSFDLPENSARDHESYDDGEYHSCRQSSFDPDGDCIQGQAKVDYPDFTRAPKTFFSCEGRVPGIYADIDSQCQAWHYCLADGRMESFVCPVGTMFSQRFFTCDWWYNVQCGKTESYFHLNQEIYDKYRWQREAPRFESQKVREDIYITESESSPGDLDVYSAS</sequence>
<feature type="region of interest" description="Disordered" evidence="1">
    <location>
        <begin position="552"/>
        <end position="571"/>
    </location>
</feature>
<comment type="caution">
    <text evidence="4">The sequence shown here is derived from an EMBL/GenBank/DDBJ whole genome shotgun (WGS) entry which is preliminary data.</text>
</comment>
<accession>A0AAN8XGV4</accession>
<dbReference type="Pfam" id="PF01607">
    <property type="entry name" value="CBM_14"/>
    <property type="match status" value="1"/>
</dbReference>
<feature type="chain" id="PRO_5042855305" description="Chitin-binding type-2 domain-containing protein" evidence="2">
    <location>
        <begin position="20"/>
        <end position="887"/>
    </location>
</feature>
<dbReference type="GO" id="GO:0005576">
    <property type="term" value="C:extracellular region"/>
    <property type="evidence" value="ECO:0007669"/>
    <property type="project" value="InterPro"/>
</dbReference>
<dbReference type="PANTHER" id="PTHR22933:SF43">
    <property type="entry name" value="LP10131P"/>
    <property type="match status" value="1"/>
</dbReference>
<feature type="region of interest" description="Disordered" evidence="1">
    <location>
        <begin position="717"/>
        <end position="746"/>
    </location>
</feature>
<evidence type="ECO:0000259" key="3">
    <source>
        <dbReference type="PROSITE" id="PS50940"/>
    </source>
</evidence>
<dbReference type="InterPro" id="IPR036508">
    <property type="entry name" value="Chitin-bd_dom_sf"/>
</dbReference>
<dbReference type="SMART" id="SM00494">
    <property type="entry name" value="ChtBD2"/>
    <property type="match status" value="1"/>
</dbReference>
<evidence type="ECO:0000313" key="5">
    <source>
        <dbReference type="Proteomes" id="UP001381693"/>
    </source>
</evidence>
<evidence type="ECO:0000313" key="4">
    <source>
        <dbReference type="EMBL" id="KAK7078890.1"/>
    </source>
</evidence>
<reference evidence="4 5" key="1">
    <citation type="submission" date="2023-11" db="EMBL/GenBank/DDBJ databases">
        <title>Halocaridina rubra genome assembly.</title>
        <authorList>
            <person name="Smith C."/>
        </authorList>
    </citation>
    <scope>NUCLEOTIDE SEQUENCE [LARGE SCALE GENOMIC DNA]</scope>
    <source>
        <strain evidence="4">EP-1</strain>
        <tissue evidence="4">Whole</tissue>
    </source>
</reference>
<organism evidence="4 5">
    <name type="scientific">Halocaridina rubra</name>
    <name type="common">Hawaiian red shrimp</name>
    <dbReference type="NCBI Taxonomy" id="373956"/>
    <lineage>
        <taxon>Eukaryota</taxon>
        <taxon>Metazoa</taxon>
        <taxon>Ecdysozoa</taxon>
        <taxon>Arthropoda</taxon>
        <taxon>Crustacea</taxon>
        <taxon>Multicrustacea</taxon>
        <taxon>Malacostraca</taxon>
        <taxon>Eumalacostraca</taxon>
        <taxon>Eucarida</taxon>
        <taxon>Decapoda</taxon>
        <taxon>Pleocyemata</taxon>
        <taxon>Caridea</taxon>
        <taxon>Atyoidea</taxon>
        <taxon>Atyidae</taxon>
        <taxon>Halocaridina</taxon>
    </lineage>
</organism>
<evidence type="ECO:0000256" key="1">
    <source>
        <dbReference type="SAM" id="MobiDB-lite"/>
    </source>
</evidence>
<proteinExistence type="predicted"/>
<dbReference type="Proteomes" id="UP001381693">
    <property type="component" value="Unassembled WGS sequence"/>
</dbReference>
<keyword evidence="5" id="KW-1185">Reference proteome</keyword>
<dbReference type="GO" id="GO:0008061">
    <property type="term" value="F:chitin binding"/>
    <property type="evidence" value="ECO:0007669"/>
    <property type="project" value="InterPro"/>
</dbReference>
<dbReference type="PANTHER" id="PTHR22933">
    <property type="entry name" value="FI18007P1-RELATED"/>
    <property type="match status" value="1"/>
</dbReference>
<gene>
    <name evidence="4" type="ORF">SK128_016530</name>
</gene>
<dbReference type="AlphaFoldDB" id="A0AAN8XGV4"/>
<protein>
    <recommendedName>
        <fullName evidence="3">Chitin-binding type-2 domain-containing protein</fullName>
    </recommendedName>
</protein>
<feature type="compositionally biased region" description="Basic and acidic residues" evidence="1">
    <location>
        <begin position="733"/>
        <end position="746"/>
    </location>
</feature>
<dbReference type="Gene3D" id="2.170.140.10">
    <property type="entry name" value="Chitin binding domain"/>
    <property type="match status" value="1"/>
</dbReference>
<evidence type="ECO:0000256" key="2">
    <source>
        <dbReference type="SAM" id="SignalP"/>
    </source>
</evidence>
<name>A0AAN8XGV4_HALRR</name>
<dbReference type="InterPro" id="IPR052976">
    <property type="entry name" value="Scoloptoxin-like"/>
</dbReference>
<keyword evidence="2" id="KW-0732">Signal</keyword>
<feature type="signal peptide" evidence="2">
    <location>
        <begin position="1"/>
        <end position="19"/>
    </location>
</feature>
<dbReference type="SUPFAM" id="SSF57625">
    <property type="entry name" value="Invertebrate chitin-binding proteins"/>
    <property type="match status" value="1"/>
</dbReference>
<dbReference type="PROSITE" id="PS50940">
    <property type="entry name" value="CHIT_BIND_II"/>
    <property type="match status" value="1"/>
</dbReference>
<dbReference type="EMBL" id="JAXCGZ010007635">
    <property type="protein sequence ID" value="KAK7078890.1"/>
    <property type="molecule type" value="Genomic_DNA"/>
</dbReference>